<dbReference type="GO" id="GO:0006364">
    <property type="term" value="P:rRNA processing"/>
    <property type="evidence" value="ECO:0007669"/>
    <property type="project" value="TreeGrafter"/>
</dbReference>
<gene>
    <name evidence="7" type="ORF">FIBSPDRAFT_951090</name>
</gene>
<name>A0A166N6L4_9AGAM</name>
<feature type="compositionally biased region" description="Pro residues" evidence="5">
    <location>
        <begin position="668"/>
        <end position="685"/>
    </location>
</feature>
<evidence type="ECO:0000259" key="6">
    <source>
        <dbReference type="Pfam" id="PF08167"/>
    </source>
</evidence>
<keyword evidence="4" id="KW-0539">Nucleus</keyword>
<dbReference type="STRING" id="436010.A0A166N6L4"/>
<sequence>MDPLKTLLQLHLASDTSAVLHVSYILSSLTPNCFLPSPHIQKWTTRVGSLMHSKDPGARWAGLCIAQKTAVLSKAIMIDCAQSWLSVALPMLSRSEPAPTLKAAMRLLIQIFNGATDVPEFQRQVSTPNVPKFSAALISLAEKNGDREVKLVSISTLSRLIPLYPTLHRSLHTALQSLSLKFLNGSAPKPSDTDLVYAASQLYTVLHLTGGKVGAANLWRKSLDETVAFSRSAFFNLRTTFPVEGRNSGSSTEDPVVWIPLNTDRLRCGVIIICDLLRSATHRPIQLPVGLLVRLTMELLSATAEEQVDGHIDPGVHAMEVAALPYIWQSGCDLLICLAKSARHHLTPAQTRILSYLIYHLEQPLIASQRLPFIRATHALLTYCQPPHAGLLPTRLAKALLTSLTGLLSTQSDAQPTDAAAGGKSGKGKKRARGYEGDEVFKTTRAVICAGEVEGEVVVAALEALQLVLRCPHLTPAVHSITSRVLLSLLLALPQMLPAALAPNPQVYGRVLAKVHEMSVELAVGTTSAMSKSLGLVIQLGGGVEGGERTFLSAKEVQRNLDLLLHPRVPPLLRSLPHVEALSLFRAEESHDEFAVRESLGLGAAEAHPAAPVQPGALHAPSAIATPDLPEAPPAKTLFTMDAPPDTSSKVSAPEPKVAQATLLAPTPTLPPHPAQLPTPPPPASKTPLANEASLQTTVVAAMDEDEDEAEEMPAIDMDSDSD</sequence>
<feature type="domain" description="Pre-rRNA-processing protein RIX1 N-terminal" evidence="6">
    <location>
        <begin position="6"/>
        <end position="188"/>
    </location>
</feature>
<dbReference type="InterPro" id="IPR012583">
    <property type="entry name" value="RIX1_N"/>
</dbReference>
<keyword evidence="8" id="KW-1185">Reference proteome</keyword>
<evidence type="ECO:0000256" key="1">
    <source>
        <dbReference type="ARBA" id="ARBA00004123"/>
    </source>
</evidence>
<comment type="similarity">
    <text evidence="2">Belongs to the RIX1/PELP1 family.</text>
</comment>
<organism evidence="7 8">
    <name type="scientific">Athelia psychrophila</name>
    <dbReference type="NCBI Taxonomy" id="1759441"/>
    <lineage>
        <taxon>Eukaryota</taxon>
        <taxon>Fungi</taxon>
        <taxon>Dikarya</taxon>
        <taxon>Basidiomycota</taxon>
        <taxon>Agaricomycotina</taxon>
        <taxon>Agaricomycetes</taxon>
        <taxon>Agaricomycetidae</taxon>
        <taxon>Atheliales</taxon>
        <taxon>Atheliaceae</taxon>
        <taxon>Athelia</taxon>
    </lineage>
</organism>
<dbReference type="AlphaFoldDB" id="A0A166N6L4"/>
<dbReference type="GO" id="GO:0005634">
    <property type="term" value="C:nucleus"/>
    <property type="evidence" value="ECO:0007669"/>
    <property type="project" value="UniProtKB-SubCell"/>
</dbReference>
<dbReference type="Proteomes" id="UP000076532">
    <property type="component" value="Unassembled WGS sequence"/>
</dbReference>
<dbReference type="PANTHER" id="PTHR34105">
    <property type="entry name" value="PROLINE-, GLUTAMIC ACID- AND LEUCINE-RICH PROTEIN 1"/>
    <property type="match status" value="1"/>
</dbReference>
<dbReference type="EMBL" id="KV417525">
    <property type="protein sequence ID" value="KZP24698.1"/>
    <property type="molecule type" value="Genomic_DNA"/>
</dbReference>
<comment type="subcellular location">
    <subcellularLocation>
        <location evidence="1">Nucleus</location>
    </subcellularLocation>
</comment>
<accession>A0A166N6L4</accession>
<protein>
    <recommendedName>
        <fullName evidence="3">Pre-rRNA-processing protein RIX1</fullName>
    </recommendedName>
</protein>
<dbReference type="OrthoDB" id="20900at2759"/>
<evidence type="ECO:0000256" key="4">
    <source>
        <dbReference type="ARBA" id="ARBA00023242"/>
    </source>
</evidence>
<feature type="compositionally biased region" description="Acidic residues" evidence="5">
    <location>
        <begin position="703"/>
        <end position="723"/>
    </location>
</feature>
<dbReference type="InterPro" id="IPR016024">
    <property type="entry name" value="ARM-type_fold"/>
</dbReference>
<evidence type="ECO:0000313" key="8">
    <source>
        <dbReference type="Proteomes" id="UP000076532"/>
    </source>
</evidence>
<evidence type="ECO:0000256" key="3">
    <source>
        <dbReference type="ARBA" id="ARBA00021502"/>
    </source>
</evidence>
<feature type="region of interest" description="Disordered" evidence="5">
    <location>
        <begin position="665"/>
        <end position="723"/>
    </location>
</feature>
<evidence type="ECO:0000256" key="2">
    <source>
        <dbReference type="ARBA" id="ARBA00010511"/>
    </source>
</evidence>
<evidence type="ECO:0000256" key="5">
    <source>
        <dbReference type="SAM" id="MobiDB-lite"/>
    </source>
</evidence>
<feature type="region of interest" description="Disordered" evidence="5">
    <location>
        <begin position="413"/>
        <end position="433"/>
    </location>
</feature>
<dbReference type="PANTHER" id="PTHR34105:SF1">
    <property type="entry name" value="PROLINE-, GLUTAMIC ACID- AND LEUCINE-RICH PROTEIN 1"/>
    <property type="match status" value="1"/>
</dbReference>
<proteinExistence type="inferred from homology"/>
<dbReference type="SUPFAM" id="SSF48371">
    <property type="entry name" value="ARM repeat"/>
    <property type="match status" value="1"/>
</dbReference>
<dbReference type="Pfam" id="PF08167">
    <property type="entry name" value="RIX1"/>
    <property type="match status" value="1"/>
</dbReference>
<reference evidence="7 8" key="1">
    <citation type="journal article" date="2016" name="Mol. Biol. Evol.">
        <title>Comparative Genomics of Early-Diverging Mushroom-Forming Fungi Provides Insights into the Origins of Lignocellulose Decay Capabilities.</title>
        <authorList>
            <person name="Nagy L.G."/>
            <person name="Riley R."/>
            <person name="Tritt A."/>
            <person name="Adam C."/>
            <person name="Daum C."/>
            <person name="Floudas D."/>
            <person name="Sun H."/>
            <person name="Yadav J.S."/>
            <person name="Pangilinan J."/>
            <person name="Larsson K.H."/>
            <person name="Matsuura K."/>
            <person name="Barry K."/>
            <person name="Labutti K."/>
            <person name="Kuo R."/>
            <person name="Ohm R.A."/>
            <person name="Bhattacharya S.S."/>
            <person name="Shirouzu T."/>
            <person name="Yoshinaga Y."/>
            <person name="Martin F.M."/>
            <person name="Grigoriev I.V."/>
            <person name="Hibbett D.S."/>
        </authorList>
    </citation>
    <scope>NUCLEOTIDE SEQUENCE [LARGE SCALE GENOMIC DNA]</scope>
    <source>
        <strain evidence="7 8">CBS 109695</strain>
    </source>
</reference>
<evidence type="ECO:0000313" key="7">
    <source>
        <dbReference type="EMBL" id="KZP24698.1"/>
    </source>
</evidence>